<gene>
    <name evidence="3" type="ORF">F3Y22_tig00110429pilonHSYRG00740</name>
</gene>
<keyword evidence="3" id="KW-0687">Ribonucleoprotein</keyword>
<sequence length="129" mass="15213">MAHGPNADAGMDIRKLVKDNLIIKKPNVSRSRRTYRTGNPSRQGYGKRKGTREARLPSKFLWMRRCRVLGRLLRKYREKKKKIDKHMYHGMYLKAKGSVFKQKRALLETLHKAKSDDCPRFHFDQIMAV</sequence>
<evidence type="ECO:0000256" key="1">
    <source>
        <dbReference type="SAM" id="MobiDB-lite"/>
    </source>
</evidence>
<evidence type="ECO:0000313" key="3">
    <source>
        <dbReference type="EMBL" id="KAE8705336.1"/>
    </source>
</evidence>
<dbReference type="Pfam" id="PF25476">
    <property type="entry name" value="Ribosomal_L19e_C"/>
    <property type="match status" value="1"/>
</dbReference>
<name>A0A6A3AMI0_HIBSY</name>
<feature type="domain" description="Large ribosomal subunit protein eL19" evidence="2">
    <location>
        <begin position="6"/>
        <end position="114"/>
    </location>
</feature>
<dbReference type="GO" id="GO:0022625">
    <property type="term" value="C:cytosolic large ribosomal subunit"/>
    <property type="evidence" value="ECO:0007669"/>
    <property type="project" value="InterPro"/>
</dbReference>
<dbReference type="EMBL" id="VEPZ02000982">
    <property type="protein sequence ID" value="KAE8705336.1"/>
    <property type="molecule type" value="Genomic_DNA"/>
</dbReference>
<evidence type="ECO:0000313" key="4">
    <source>
        <dbReference type="Proteomes" id="UP000436088"/>
    </source>
</evidence>
<proteinExistence type="predicted"/>
<dbReference type="GO" id="GO:0006412">
    <property type="term" value="P:translation"/>
    <property type="evidence" value="ECO:0007669"/>
    <property type="project" value="InterPro"/>
</dbReference>
<dbReference type="AlphaFoldDB" id="A0A6A3AMI0"/>
<organism evidence="3 4">
    <name type="scientific">Hibiscus syriacus</name>
    <name type="common">Rose of Sharon</name>
    <dbReference type="NCBI Taxonomy" id="106335"/>
    <lineage>
        <taxon>Eukaryota</taxon>
        <taxon>Viridiplantae</taxon>
        <taxon>Streptophyta</taxon>
        <taxon>Embryophyta</taxon>
        <taxon>Tracheophyta</taxon>
        <taxon>Spermatophyta</taxon>
        <taxon>Magnoliopsida</taxon>
        <taxon>eudicotyledons</taxon>
        <taxon>Gunneridae</taxon>
        <taxon>Pentapetalae</taxon>
        <taxon>rosids</taxon>
        <taxon>malvids</taxon>
        <taxon>Malvales</taxon>
        <taxon>Malvaceae</taxon>
        <taxon>Malvoideae</taxon>
        <taxon>Hibiscus</taxon>
    </lineage>
</organism>
<accession>A0A6A3AMI0</accession>
<protein>
    <submittedName>
        <fullName evidence="3">60S ribosomal protein L19-3</fullName>
    </submittedName>
</protein>
<dbReference type="SMART" id="SM01416">
    <property type="entry name" value="Ribosomal_L19e"/>
    <property type="match status" value="1"/>
</dbReference>
<dbReference type="Gene3D" id="1.10.1200.240">
    <property type="match status" value="1"/>
</dbReference>
<dbReference type="InterPro" id="IPR039547">
    <property type="entry name" value="Ribosomal_eL19"/>
</dbReference>
<reference evidence="3" key="1">
    <citation type="submission" date="2019-09" db="EMBL/GenBank/DDBJ databases">
        <title>Draft genome information of white flower Hibiscus syriacus.</title>
        <authorList>
            <person name="Kim Y.-M."/>
        </authorList>
    </citation>
    <scope>NUCLEOTIDE SEQUENCE [LARGE SCALE GENOMIC DNA]</scope>
    <source>
        <strain evidence="3">YM2019G1</strain>
    </source>
</reference>
<dbReference type="GO" id="GO:0003735">
    <property type="term" value="F:structural constituent of ribosome"/>
    <property type="evidence" value="ECO:0007669"/>
    <property type="project" value="InterPro"/>
</dbReference>
<keyword evidence="4" id="KW-1185">Reference proteome</keyword>
<evidence type="ECO:0000259" key="2">
    <source>
        <dbReference type="SMART" id="SM01416"/>
    </source>
</evidence>
<feature type="region of interest" description="Disordered" evidence="1">
    <location>
        <begin position="27"/>
        <end position="52"/>
    </location>
</feature>
<dbReference type="InterPro" id="IPR057260">
    <property type="entry name" value="Ribosomal_L19e_C"/>
</dbReference>
<keyword evidence="3" id="KW-0689">Ribosomal protein</keyword>
<dbReference type="SUPFAM" id="SSF48140">
    <property type="entry name" value="Ribosomal protein L19 (L19e)"/>
    <property type="match status" value="1"/>
</dbReference>
<dbReference type="InterPro" id="IPR000196">
    <property type="entry name" value="Ribosomal_eL19_dom"/>
</dbReference>
<dbReference type="Proteomes" id="UP000436088">
    <property type="component" value="Unassembled WGS sequence"/>
</dbReference>
<comment type="caution">
    <text evidence="3">The sequence shown here is derived from an EMBL/GenBank/DDBJ whole genome shotgun (WGS) entry which is preliminary data.</text>
</comment>
<dbReference type="OrthoDB" id="5407653at2759"/>
<dbReference type="InterPro" id="IPR035970">
    <property type="entry name" value="60S_ribosomal_eL19_sf"/>
</dbReference>
<dbReference type="PANTHER" id="PTHR10722">
    <property type="entry name" value="60S RIBOSOMAL PROTEIN L19"/>
    <property type="match status" value="1"/>
</dbReference>
<dbReference type="GO" id="GO:0003723">
    <property type="term" value="F:RNA binding"/>
    <property type="evidence" value="ECO:0007669"/>
    <property type="project" value="InterPro"/>
</dbReference>